<evidence type="ECO:0000313" key="1">
    <source>
        <dbReference type="EMBL" id="CAG8808846.1"/>
    </source>
</evidence>
<dbReference type="AlphaFoldDB" id="A0A9N9PD15"/>
<reference evidence="1" key="1">
    <citation type="submission" date="2021-06" db="EMBL/GenBank/DDBJ databases">
        <authorList>
            <person name="Kallberg Y."/>
            <person name="Tangrot J."/>
            <person name="Rosling A."/>
        </authorList>
    </citation>
    <scope>NUCLEOTIDE SEQUENCE</scope>
    <source>
        <strain evidence="1">MA453B</strain>
    </source>
</reference>
<keyword evidence="2" id="KW-1185">Reference proteome</keyword>
<organism evidence="1 2">
    <name type="scientific">Dentiscutata erythropus</name>
    <dbReference type="NCBI Taxonomy" id="1348616"/>
    <lineage>
        <taxon>Eukaryota</taxon>
        <taxon>Fungi</taxon>
        <taxon>Fungi incertae sedis</taxon>
        <taxon>Mucoromycota</taxon>
        <taxon>Glomeromycotina</taxon>
        <taxon>Glomeromycetes</taxon>
        <taxon>Diversisporales</taxon>
        <taxon>Gigasporaceae</taxon>
        <taxon>Dentiscutata</taxon>
    </lineage>
</organism>
<protein>
    <submittedName>
        <fullName evidence="1">723_t:CDS:1</fullName>
    </submittedName>
</protein>
<feature type="non-terminal residue" evidence="1">
    <location>
        <position position="1"/>
    </location>
</feature>
<dbReference type="EMBL" id="CAJVPY010044285">
    <property type="protein sequence ID" value="CAG8808846.1"/>
    <property type="molecule type" value="Genomic_DNA"/>
</dbReference>
<evidence type="ECO:0000313" key="2">
    <source>
        <dbReference type="Proteomes" id="UP000789405"/>
    </source>
</evidence>
<dbReference type="OrthoDB" id="2421696at2759"/>
<comment type="caution">
    <text evidence="1">The sequence shown here is derived from an EMBL/GenBank/DDBJ whole genome shotgun (WGS) entry which is preliminary data.</text>
</comment>
<proteinExistence type="predicted"/>
<dbReference type="Proteomes" id="UP000789405">
    <property type="component" value="Unassembled WGS sequence"/>
</dbReference>
<feature type="non-terminal residue" evidence="1">
    <location>
        <position position="95"/>
    </location>
</feature>
<gene>
    <name evidence="1" type="ORF">DERYTH_LOCUS24972</name>
</gene>
<sequence length="95" mass="11097">EALYIGGDAIAIVNLLWEYKVYTKIREWDDETKSACVVLYVVKSEIAWVKQACKSMKAWIELQQKLFDMVSWIEYKDYGLKGVKQVDGNEINEKE</sequence>
<name>A0A9N9PD15_9GLOM</name>
<accession>A0A9N9PD15</accession>